<sequence>MISIICPGSEFHKTALSVKWKVLDVNLTGAFIDGRRIPHNSTCAMDDGLSHNDLLGNGTTNRGGFRVVALGIEKLNSPSTHEDLCFFIA</sequence>
<dbReference type="AlphaFoldDB" id="A0AAV4XB34"/>
<accession>A0AAV4XB34</accession>
<comment type="caution">
    <text evidence="1">The sequence shown here is derived from an EMBL/GenBank/DDBJ whole genome shotgun (WGS) entry which is preliminary data.</text>
</comment>
<protein>
    <submittedName>
        <fullName evidence="1">Uncharacterized protein</fullName>
    </submittedName>
</protein>
<gene>
    <name evidence="1" type="ORF">CEXT_434621</name>
</gene>
<dbReference type="EMBL" id="BPLR01000065">
    <property type="protein sequence ID" value="GIY91888.1"/>
    <property type="molecule type" value="Genomic_DNA"/>
</dbReference>
<organism evidence="1 2">
    <name type="scientific">Caerostris extrusa</name>
    <name type="common">Bark spider</name>
    <name type="synonym">Caerostris bankana</name>
    <dbReference type="NCBI Taxonomy" id="172846"/>
    <lineage>
        <taxon>Eukaryota</taxon>
        <taxon>Metazoa</taxon>
        <taxon>Ecdysozoa</taxon>
        <taxon>Arthropoda</taxon>
        <taxon>Chelicerata</taxon>
        <taxon>Arachnida</taxon>
        <taxon>Araneae</taxon>
        <taxon>Araneomorphae</taxon>
        <taxon>Entelegynae</taxon>
        <taxon>Araneoidea</taxon>
        <taxon>Araneidae</taxon>
        <taxon>Caerostris</taxon>
    </lineage>
</organism>
<dbReference type="Proteomes" id="UP001054945">
    <property type="component" value="Unassembled WGS sequence"/>
</dbReference>
<proteinExistence type="predicted"/>
<keyword evidence="2" id="KW-1185">Reference proteome</keyword>
<evidence type="ECO:0000313" key="2">
    <source>
        <dbReference type="Proteomes" id="UP001054945"/>
    </source>
</evidence>
<name>A0AAV4XB34_CAEEX</name>
<evidence type="ECO:0000313" key="1">
    <source>
        <dbReference type="EMBL" id="GIY91888.1"/>
    </source>
</evidence>
<reference evidence="1 2" key="1">
    <citation type="submission" date="2021-06" db="EMBL/GenBank/DDBJ databases">
        <title>Caerostris extrusa draft genome.</title>
        <authorList>
            <person name="Kono N."/>
            <person name="Arakawa K."/>
        </authorList>
    </citation>
    <scope>NUCLEOTIDE SEQUENCE [LARGE SCALE GENOMIC DNA]</scope>
</reference>